<organism evidence="10 11">
    <name type="scientific">Periophthalmus magnuspinnatus</name>
    <dbReference type="NCBI Taxonomy" id="409849"/>
    <lineage>
        <taxon>Eukaryota</taxon>
        <taxon>Metazoa</taxon>
        <taxon>Chordata</taxon>
        <taxon>Craniata</taxon>
        <taxon>Vertebrata</taxon>
        <taxon>Euteleostomi</taxon>
        <taxon>Actinopterygii</taxon>
        <taxon>Neopterygii</taxon>
        <taxon>Teleostei</taxon>
        <taxon>Neoteleostei</taxon>
        <taxon>Acanthomorphata</taxon>
        <taxon>Gobiaria</taxon>
        <taxon>Gobiiformes</taxon>
        <taxon>Gobioidei</taxon>
        <taxon>Gobiidae</taxon>
        <taxon>Oxudercinae</taxon>
        <taxon>Periophthalmus</taxon>
    </lineage>
</organism>
<dbReference type="GO" id="GO:0046872">
    <property type="term" value="F:metal ion binding"/>
    <property type="evidence" value="ECO:0007669"/>
    <property type="project" value="UniProtKB-KW"/>
</dbReference>
<keyword evidence="5" id="KW-0479">Metal-binding</keyword>
<dbReference type="InterPro" id="IPR027806">
    <property type="entry name" value="HARBI1_dom"/>
</dbReference>
<evidence type="ECO:0000259" key="9">
    <source>
        <dbReference type="Pfam" id="PF13359"/>
    </source>
</evidence>
<comment type="cofactor">
    <cofactor evidence="1">
        <name>a divalent metal cation</name>
        <dbReference type="ChEBI" id="CHEBI:60240"/>
    </cofactor>
</comment>
<keyword evidence="7" id="KW-0539">Nucleus</keyword>
<evidence type="ECO:0000313" key="10">
    <source>
        <dbReference type="Ensembl" id="ENSPMGP00000008068.1"/>
    </source>
</evidence>
<feature type="domain" description="DDE Tnp4" evidence="9">
    <location>
        <begin position="181"/>
        <end position="326"/>
    </location>
</feature>
<sequence length="381" mass="42275">TRSSCPSCCLSLCRSESDQRRSESDQRRSESDQYQRLFRELFPEDGSFVRLVGLSRGQFEELLSLVGESLTLQDTNYRRSIPASLRLCIGLRYLSSGDHFHSIAETFHVALSSVCKIVPQVVAALWDGLKGELLAAPGLERWRSVAEEFRRRFDFPLCCGALDGRQVLLKAPPRFGTQGQRAASVVLLAVVDAFSRFLVVEVGGFGRVSDEGILESSVFGQALTQGRLDLPPAAALPGAEHRGPQPYVFVSDETFTLRTNVMRPFTGHFVAPHKRVFNQRLARAQRAADRAFARLASHWGLYRRPAETRPEVVAEQCVRATCLLHNFILESEGGEGPEDEEGPGETEGEGPTNEAMRVRDVFTEHFSAEGAVPWQNPVPSK</sequence>
<evidence type="ECO:0000256" key="2">
    <source>
        <dbReference type="ARBA" id="ARBA00004123"/>
    </source>
</evidence>
<evidence type="ECO:0000256" key="4">
    <source>
        <dbReference type="ARBA" id="ARBA00022722"/>
    </source>
</evidence>
<reference evidence="10" key="2">
    <citation type="submission" date="2025-09" db="UniProtKB">
        <authorList>
            <consortium name="Ensembl"/>
        </authorList>
    </citation>
    <scope>IDENTIFICATION</scope>
</reference>
<dbReference type="GO" id="GO:0005634">
    <property type="term" value="C:nucleus"/>
    <property type="evidence" value="ECO:0007669"/>
    <property type="project" value="UniProtKB-SubCell"/>
</dbReference>
<dbReference type="Ensembl" id="ENSPMGT00000008583.1">
    <property type="protein sequence ID" value="ENSPMGP00000008068.1"/>
    <property type="gene ID" value="ENSPMGG00000006678.1"/>
</dbReference>
<keyword evidence="6" id="KW-0378">Hydrolase</keyword>
<keyword evidence="11" id="KW-1185">Reference proteome</keyword>
<keyword evidence="4" id="KW-0540">Nuclease</keyword>
<evidence type="ECO:0000256" key="1">
    <source>
        <dbReference type="ARBA" id="ARBA00001968"/>
    </source>
</evidence>
<dbReference type="AlphaFoldDB" id="A0A3B3ZTP6"/>
<feature type="region of interest" description="Disordered" evidence="8">
    <location>
        <begin position="329"/>
        <end position="356"/>
    </location>
</feature>
<evidence type="ECO:0000313" key="11">
    <source>
        <dbReference type="Proteomes" id="UP000261520"/>
    </source>
</evidence>
<evidence type="ECO:0000256" key="6">
    <source>
        <dbReference type="ARBA" id="ARBA00022801"/>
    </source>
</evidence>
<dbReference type="PANTHER" id="PTHR22930">
    <property type="match status" value="1"/>
</dbReference>
<evidence type="ECO:0000256" key="7">
    <source>
        <dbReference type="ARBA" id="ARBA00023242"/>
    </source>
</evidence>
<feature type="compositionally biased region" description="Acidic residues" evidence="8">
    <location>
        <begin position="332"/>
        <end position="348"/>
    </location>
</feature>
<dbReference type="GO" id="GO:0016787">
    <property type="term" value="F:hydrolase activity"/>
    <property type="evidence" value="ECO:0007669"/>
    <property type="project" value="UniProtKB-KW"/>
</dbReference>
<dbReference type="GO" id="GO:0004518">
    <property type="term" value="F:nuclease activity"/>
    <property type="evidence" value="ECO:0007669"/>
    <property type="project" value="UniProtKB-KW"/>
</dbReference>
<dbReference type="Pfam" id="PF13359">
    <property type="entry name" value="DDE_Tnp_4"/>
    <property type="match status" value="1"/>
</dbReference>
<evidence type="ECO:0000256" key="5">
    <source>
        <dbReference type="ARBA" id="ARBA00022723"/>
    </source>
</evidence>
<evidence type="ECO:0000256" key="8">
    <source>
        <dbReference type="SAM" id="MobiDB-lite"/>
    </source>
</evidence>
<dbReference type="STRING" id="409849.ENSPMGP00000008068"/>
<evidence type="ECO:0000256" key="3">
    <source>
        <dbReference type="ARBA" id="ARBA00006958"/>
    </source>
</evidence>
<protein>
    <recommendedName>
        <fullName evidence="9">DDE Tnp4 domain-containing protein</fullName>
    </recommendedName>
</protein>
<comment type="similarity">
    <text evidence="3">Belongs to the HARBI1 family.</text>
</comment>
<dbReference type="Proteomes" id="UP000261520">
    <property type="component" value="Unplaced"/>
</dbReference>
<accession>A0A3B3ZTP6</accession>
<dbReference type="PANTHER" id="PTHR22930:SF269">
    <property type="entry name" value="NUCLEASE HARBI1-LIKE PROTEIN"/>
    <property type="match status" value="1"/>
</dbReference>
<comment type="subcellular location">
    <subcellularLocation>
        <location evidence="2">Nucleus</location>
    </subcellularLocation>
</comment>
<proteinExistence type="inferred from homology"/>
<name>A0A3B3ZTP6_9GOBI</name>
<reference evidence="10" key="1">
    <citation type="submission" date="2025-08" db="UniProtKB">
        <authorList>
            <consortium name="Ensembl"/>
        </authorList>
    </citation>
    <scope>IDENTIFICATION</scope>
</reference>
<dbReference type="InterPro" id="IPR045249">
    <property type="entry name" value="HARBI1-like"/>
</dbReference>